<keyword evidence="2" id="KW-0479">Metal-binding</keyword>
<dbReference type="PANTHER" id="PTHR38439:SF3">
    <property type="entry name" value="COPPER-RESISTANT CUPROPROTEIN COPI"/>
    <property type="match status" value="1"/>
</dbReference>
<evidence type="ECO:0000256" key="2">
    <source>
        <dbReference type="ARBA" id="ARBA00022723"/>
    </source>
</evidence>
<organism evidence="7 10">
    <name type="scientific">Hydrogenophaga crassostreae</name>
    <dbReference type="NCBI Taxonomy" id="1763535"/>
    <lineage>
        <taxon>Bacteria</taxon>
        <taxon>Pseudomonadati</taxon>
        <taxon>Pseudomonadota</taxon>
        <taxon>Betaproteobacteria</taxon>
        <taxon>Burkholderiales</taxon>
        <taxon>Comamonadaceae</taxon>
        <taxon>Hydrogenophaga</taxon>
    </lineage>
</organism>
<dbReference type="PANTHER" id="PTHR38439">
    <property type="entry name" value="AURACYANIN-B"/>
    <property type="match status" value="1"/>
</dbReference>
<sequence length="169" mass="17892">MYKTLSTLILATVPVFAMAGGTHAVSGDADASHKGMAGMKIEADHDSAIGQAGDASKVDRTIELSMDDTMRFTPGQINVKAGETIRFFVKNGGKVPHEMVIGSIPELKEHAAMMQKMPGMQHAEANMVTLQPGQRGGLVWKFTQAGAVDFACLIPGHIEAGMVGKVNVQ</sequence>
<evidence type="ECO:0000256" key="3">
    <source>
        <dbReference type="ARBA" id="ARBA00022764"/>
    </source>
</evidence>
<evidence type="ECO:0000313" key="10">
    <source>
        <dbReference type="Proteomes" id="UP000185680"/>
    </source>
</evidence>
<dbReference type="EMBL" id="CP017476">
    <property type="protein sequence ID" value="AOW13375.1"/>
    <property type="molecule type" value="Genomic_DNA"/>
</dbReference>
<reference evidence="8 9" key="1">
    <citation type="submission" date="2016-02" db="EMBL/GenBank/DDBJ databases">
        <title>Draft genome sequence of Hydrogenophaga sp. LPB0072.</title>
        <authorList>
            <person name="Shin S.-K."/>
            <person name="Yi H."/>
        </authorList>
    </citation>
    <scope>NUCLEOTIDE SEQUENCE [LARGE SCALE GENOMIC DNA]</scope>
    <source>
        <strain evidence="8 9">LPB0072</strain>
    </source>
</reference>
<feature type="domain" description="Blue (type 1) copper" evidence="6">
    <location>
        <begin position="67"/>
        <end position="169"/>
    </location>
</feature>
<feature type="signal peptide" evidence="5">
    <location>
        <begin position="1"/>
        <end position="19"/>
    </location>
</feature>
<evidence type="ECO:0000256" key="1">
    <source>
        <dbReference type="ARBA" id="ARBA00004418"/>
    </source>
</evidence>
<dbReference type="Pfam" id="PF00127">
    <property type="entry name" value="Copper-bind"/>
    <property type="match status" value="1"/>
</dbReference>
<dbReference type="GO" id="GO:0042597">
    <property type="term" value="C:periplasmic space"/>
    <property type="evidence" value="ECO:0007669"/>
    <property type="project" value="UniProtKB-SubCell"/>
</dbReference>
<reference evidence="7 10" key="2">
    <citation type="submission" date="2016-10" db="EMBL/GenBank/DDBJ databases">
        <title>Hydorgenophaga sp. LPB0072 isolated from gastropod.</title>
        <authorList>
            <person name="Kim E."/>
            <person name="Yi H."/>
        </authorList>
    </citation>
    <scope>NUCLEOTIDE SEQUENCE [LARGE SCALE GENOMIC DNA]</scope>
    <source>
        <strain evidence="7 10">LPB0072</strain>
    </source>
</reference>
<dbReference type="AlphaFoldDB" id="A0A167HRZ7"/>
<evidence type="ECO:0000259" key="6">
    <source>
        <dbReference type="Pfam" id="PF00127"/>
    </source>
</evidence>
<dbReference type="RefSeq" id="WP_066089695.1">
    <property type="nucleotide sequence ID" value="NZ_CP017476.1"/>
</dbReference>
<evidence type="ECO:0000313" key="7">
    <source>
        <dbReference type="EMBL" id="AOW13375.1"/>
    </source>
</evidence>
<dbReference type="Proteomes" id="UP000185657">
    <property type="component" value="Unassembled WGS sequence"/>
</dbReference>
<comment type="subcellular location">
    <subcellularLocation>
        <location evidence="1">Periplasm</location>
    </subcellularLocation>
</comment>
<dbReference type="InterPro" id="IPR050845">
    <property type="entry name" value="Cu-binding_ET"/>
</dbReference>
<dbReference type="KEGG" id="hyl:LPB072_11435"/>
<keyword evidence="3" id="KW-0574">Periplasm</keyword>
<dbReference type="GO" id="GO:0005507">
    <property type="term" value="F:copper ion binding"/>
    <property type="evidence" value="ECO:0007669"/>
    <property type="project" value="InterPro"/>
</dbReference>
<dbReference type="InterPro" id="IPR008972">
    <property type="entry name" value="Cupredoxin"/>
</dbReference>
<evidence type="ECO:0000256" key="4">
    <source>
        <dbReference type="ARBA" id="ARBA00023008"/>
    </source>
</evidence>
<feature type="chain" id="PRO_5044549596" description="Blue (type 1) copper domain-containing protein" evidence="5">
    <location>
        <begin position="20"/>
        <end position="169"/>
    </location>
</feature>
<dbReference type="Proteomes" id="UP000185680">
    <property type="component" value="Chromosome"/>
</dbReference>
<accession>A0A167HRZ7</accession>
<dbReference type="SUPFAM" id="SSF49503">
    <property type="entry name" value="Cupredoxins"/>
    <property type="match status" value="1"/>
</dbReference>
<dbReference type="EMBL" id="LVWD01000013">
    <property type="protein sequence ID" value="OAD41659.1"/>
    <property type="molecule type" value="Genomic_DNA"/>
</dbReference>
<dbReference type="Gene3D" id="2.60.40.420">
    <property type="entry name" value="Cupredoxins - blue copper proteins"/>
    <property type="match status" value="1"/>
</dbReference>
<evidence type="ECO:0000313" key="8">
    <source>
        <dbReference type="EMBL" id="OAD41659.1"/>
    </source>
</evidence>
<keyword evidence="9" id="KW-1185">Reference proteome</keyword>
<keyword evidence="4" id="KW-0186">Copper</keyword>
<protein>
    <recommendedName>
        <fullName evidence="6">Blue (type 1) copper domain-containing protein</fullName>
    </recommendedName>
</protein>
<evidence type="ECO:0000256" key="5">
    <source>
        <dbReference type="SAM" id="SignalP"/>
    </source>
</evidence>
<dbReference type="STRING" id="1763535.LPB072_11435"/>
<dbReference type="CDD" id="cd04211">
    <property type="entry name" value="Cupredoxin_like_2"/>
    <property type="match status" value="1"/>
</dbReference>
<proteinExistence type="predicted"/>
<dbReference type="InterPro" id="IPR000923">
    <property type="entry name" value="BlueCu_1"/>
</dbReference>
<dbReference type="OrthoDB" id="9816061at2"/>
<dbReference type="GO" id="GO:0009055">
    <property type="term" value="F:electron transfer activity"/>
    <property type="evidence" value="ECO:0007669"/>
    <property type="project" value="InterPro"/>
</dbReference>
<evidence type="ECO:0000313" key="9">
    <source>
        <dbReference type="Proteomes" id="UP000185657"/>
    </source>
</evidence>
<gene>
    <name evidence="7" type="ORF">LPB072_11435</name>
    <name evidence="8" type="ORF">LPB72_10055</name>
</gene>
<name>A0A167HRZ7_9BURK</name>
<keyword evidence="5" id="KW-0732">Signal</keyword>